<feature type="transmembrane region" description="Helical" evidence="5">
    <location>
        <begin position="44"/>
        <end position="62"/>
    </location>
</feature>
<name>A0A839QES8_9MICC</name>
<evidence type="ECO:0000256" key="4">
    <source>
        <dbReference type="ARBA" id="ARBA00023136"/>
    </source>
</evidence>
<keyword evidence="2 5" id="KW-0812">Transmembrane</keyword>
<gene>
    <name evidence="6" type="ORF">E9229_000328</name>
</gene>
<feature type="transmembrane region" description="Helical" evidence="5">
    <location>
        <begin position="164"/>
        <end position="181"/>
    </location>
</feature>
<feature type="transmembrane region" description="Helical" evidence="5">
    <location>
        <begin position="20"/>
        <end position="39"/>
    </location>
</feature>
<feature type="transmembrane region" description="Helical" evidence="5">
    <location>
        <begin position="68"/>
        <end position="86"/>
    </location>
</feature>
<sequence>MDELFFNLFGQPLGTDTGTQVSLYAVSTLLTCFALLLLARRNDLGWWAQILAVFAGPLAIALQYDYAMLLLAAPAMGTAAFGLWKFSKSPNVGRFGRAVPVHGFSVKSLIWGAVLTLVFTALKLGPMLTTGFAFSQNVLNIWILAALEAVVLAALIGIANGLRWAWLAITISAVAYVAILFTNAPALATLGLLVFQFLASLYGWFCWRQSPADAEPAEAESNEYPPSPYNA</sequence>
<feature type="transmembrane region" description="Helical" evidence="5">
    <location>
        <begin position="139"/>
        <end position="157"/>
    </location>
</feature>
<evidence type="ECO:0000313" key="6">
    <source>
        <dbReference type="EMBL" id="MBB2994137.1"/>
    </source>
</evidence>
<comment type="caution">
    <text evidence="6">The sequence shown here is derived from an EMBL/GenBank/DDBJ whole genome shotgun (WGS) entry which is preliminary data.</text>
</comment>
<organism evidence="6 7">
    <name type="scientific">Paeniglutamicibacter cryotolerans</name>
    <dbReference type="NCBI Taxonomy" id="670079"/>
    <lineage>
        <taxon>Bacteria</taxon>
        <taxon>Bacillati</taxon>
        <taxon>Actinomycetota</taxon>
        <taxon>Actinomycetes</taxon>
        <taxon>Micrococcales</taxon>
        <taxon>Micrococcaceae</taxon>
        <taxon>Paeniglutamicibacter</taxon>
    </lineage>
</organism>
<keyword evidence="7" id="KW-1185">Reference proteome</keyword>
<proteinExistence type="predicted"/>
<keyword evidence="4 5" id="KW-0472">Membrane</keyword>
<keyword evidence="3 5" id="KW-1133">Transmembrane helix</keyword>
<feature type="transmembrane region" description="Helical" evidence="5">
    <location>
        <begin position="98"/>
        <end position="119"/>
    </location>
</feature>
<evidence type="ECO:0000256" key="5">
    <source>
        <dbReference type="SAM" id="Phobius"/>
    </source>
</evidence>
<dbReference type="Pfam" id="PF04973">
    <property type="entry name" value="NMN_transporter"/>
    <property type="match status" value="1"/>
</dbReference>
<evidence type="ECO:0000256" key="2">
    <source>
        <dbReference type="ARBA" id="ARBA00022692"/>
    </source>
</evidence>
<dbReference type="RefSeq" id="WP_183509513.1">
    <property type="nucleotide sequence ID" value="NZ_BAABGK010000112.1"/>
</dbReference>
<dbReference type="Proteomes" id="UP000523000">
    <property type="component" value="Unassembled WGS sequence"/>
</dbReference>
<comment type="subcellular location">
    <subcellularLocation>
        <location evidence="1">Membrane</location>
        <topology evidence="1">Multi-pass membrane protein</topology>
    </subcellularLocation>
</comment>
<dbReference type="AlphaFoldDB" id="A0A839QES8"/>
<dbReference type="GO" id="GO:0034257">
    <property type="term" value="F:nicotinamide riboside transmembrane transporter activity"/>
    <property type="evidence" value="ECO:0007669"/>
    <property type="project" value="InterPro"/>
</dbReference>
<dbReference type="EMBL" id="JACHVS010000001">
    <property type="protein sequence ID" value="MBB2994137.1"/>
    <property type="molecule type" value="Genomic_DNA"/>
</dbReference>
<feature type="transmembrane region" description="Helical" evidence="5">
    <location>
        <begin position="187"/>
        <end position="207"/>
    </location>
</feature>
<evidence type="ECO:0000256" key="1">
    <source>
        <dbReference type="ARBA" id="ARBA00004141"/>
    </source>
</evidence>
<dbReference type="InterPro" id="IPR006419">
    <property type="entry name" value="NMN_transpt_PnuC"/>
</dbReference>
<protein>
    <recommendedName>
        <fullName evidence="8">Nicotinamide mononucleotide transporter</fullName>
    </recommendedName>
</protein>
<accession>A0A839QES8</accession>
<evidence type="ECO:0000313" key="7">
    <source>
        <dbReference type="Proteomes" id="UP000523000"/>
    </source>
</evidence>
<reference evidence="6 7" key="1">
    <citation type="submission" date="2020-08" db="EMBL/GenBank/DDBJ databases">
        <title>Sequencing the genomes of 1000 actinobacteria strains.</title>
        <authorList>
            <person name="Klenk H.-P."/>
        </authorList>
    </citation>
    <scope>NUCLEOTIDE SEQUENCE [LARGE SCALE GENOMIC DNA]</scope>
    <source>
        <strain evidence="6 7">DSM 22826</strain>
    </source>
</reference>
<evidence type="ECO:0008006" key="8">
    <source>
        <dbReference type="Google" id="ProtNLM"/>
    </source>
</evidence>
<dbReference type="GO" id="GO:0016020">
    <property type="term" value="C:membrane"/>
    <property type="evidence" value="ECO:0007669"/>
    <property type="project" value="UniProtKB-SubCell"/>
</dbReference>
<evidence type="ECO:0000256" key="3">
    <source>
        <dbReference type="ARBA" id="ARBA00022989"/>
    </source>
</evidence>